<feature type="non-terminal residue" evidence="8">
    <location>
        <position position="1"/>
    </location>
</feature>
<dbReference type="GO" id="GO:0016020">
    <property type="term" value="C:membrane"/>
    <property type="evidence" value="ECO:0007669"/>
    <property type="project" value="UniProtKB-SubCell"/>
</dbReference>
<evidence type="ECO:0000256" key="3">
    <source>
        <dbReference type="ARBA" id="ARBA00022692"/>
    </source>
</evidence>
<keyword evidence="6 7" id="KW-0472">Membrane</keyword>
<evidence type="ECO:0000256" key="1">
    <source>
        <dbReference type="ARBA" id="ARBA00004141"/>
    </source>
</evidence>
<evidence type="ECO:0000256" key="6">
    <source>
        <dbReference type="ARBA" id="ARBA00023136"/>
    </source>
</evidence>
<comment type="caution">
    <text evidence="8">The sequence shown here is derived from an EMBL/GenBank/DDBJ whole genome shotgun (WGS) entry which is preliminary data.</text>
</comment>
<keyword evidence="2" id="KW-0813">Transport</keyword>
<dbReference type="EMBL" id="JABANM010013821">
    <property type="protein sequence ID" value="KAF4733711.1"/>
    <property type="molecule type" value="Genomic_DNA"/>
</dbReference>
<accession>A0A7J6SLK7</accession>
<keyword evidence="3 7" id="KW-0812">Transmembrane</keyword>
<dbReference type="GO" id="GO:0005254">
    <property type="term" value="F:chloride channel activity"/>
    <property type="evidence" value="ECO:0007669"/>
    <property type="project" value="InterPro"/>
</dbReference>
<keyword evidence="4 7" id="KW-1133">Transmembrane helix</keyword>
<dbReference type="Pfam" id="PF25539">
    <property type="entry name" value="Bestrophin_2"/>
    <property type="match status" value="1"/>
</dbReference>
<dbReference type="AlphaFoldDB" id="A0A7J6SLK7"/>
<evidence type="ECO:0000256" key="5">
    <source>
        <dbReference type="ARBA" id="ARBA00023065"/>
    </source>
</evidence>
<comment type="subcellular location">
    <subcellularLocation>
        <location evidence="1">Membrane</location>
        <topology evidence="1">Multi-pass membrane protein</topology>
    </subcellularLocation>
</comment>
<evidence type="ECO:0000256" key="4">
    <source>
        <dbReference type="ARBA" id="ARBA00022989"/>
    </source>
</evidence>
<reference evidence="8 9" key="1">
    <citation type="submission" date="2020-04" db="EMBL/GenBank/DDBJ databases">
        <title>Perkinsus olseni comparative genomics.</title>
        <authorList>
            <person name="Bogema D.R."/>
        </authorList>
    </citation>
    <scope>NUCLEOTIDE SEQUENCE [LARGE SCALE GENOMIC DNA]</scope>
    <source>
        <strain evidence="8">ATCC PRA-205</strain>
    </source>
</reference>
<evidence type="ECO:0000313" key="8">
    <source>
        <dbReference type="EMBL" id="KAF4733711.1"/>
    </source>
</evidence>
<dbReference type="InterPro" id="IPR044669">
    <property type="entry name" value="YneE/VCCN1/2-like"/>
</dbReference>
<evidence type="ECO:0000256" key="2">
    <source>
        <dbReference type="ARBA" id="ARBA00022448"/>
    </source>
</evidence>
<proteinExistence type="predicted"/>
<feature type="transmembrane region" description="Helical" evidence="7">
    <location>
        <begin position="153"/>
        <end position="170"/>
    </location>
</feature>
<keyword evidence="5" id="KW-0406">Ion transport</keyword>
<gene>
    <name evidence="8" type="primary">ZRANB2_8</name>
    <name evidence="8" type="ORF">FOZ62_032483</name>
</gene>
<name>A0A7J6SLK7_PEROL</name>
<sequence>AFVKGIRDCADDFITADSGGQATRQTADAGPSDELKKVQRELGLLGVPVSRYFSQQSGLEELSKLSKSELIAKFESAEVATRIHSRDVFRLIGELSEVLFMITYDNKQSSLFLILRYTGSVFPRTLLPSLFSTAFAAGIILDVLPFVPPTIEHPFAVQIFAIILGYLIVFRTDMALNRYWEGVTNVHLMASKWGDAFMQINSFINVTIRTCSSDQQRKELEVVRSRTLHWFSLLSAIAIANLNGKDISDLRTAFKHRTIHRLRAGVTAGRLNEVVKVTSKERRELTPAGEKKRTRRLLMSGGRGIRTEV</sequence>
<evidence type="ECO:0000256" key="7">
    <source>
        <dbReference type="SAM" id="Phobius"/>
    </source>
</evidence>
<feature type="non-terminal residue" evidence="8">
    <location>
        <position position="309"/>
    </location>
</feature>
<dbReference type="Proteomes" id="UP000574390">
    <property type="component" value="Unassembled WGS sequence"/>
</dbReference>
<organism evidence="8 9">
    <name type="scientific">Perkinsus olseni</name>
    <name type="common">Perkinsus atlanticus</name>
    <dbReference type="NCBI Taxonomy" id="32597"/>
    <lineage>
        <taxon>Eukaryota</taxon>
        <taxon>Sar</taxon>
        <taxon>Alveolata</taxon>
        <taxon>Perkinsozoa</taxon>
        <taxon>Perkinsea</taxon>
        <taxon>Perkinsida</taxon>
        <taxon>Perkinsidae</taxon>
        <taxon>Perkinsus</taxon>
    </lineage>
</organism>
<protein>
    <submittedName>
        <fullName evidence="8">Zinc finger, RAN-binding domain containing 2</fullName>
    </submittedName>
</protein>
<evidence type="ECO:0000313" key="9">
    <source>
        <dbReference type="Proteomes" id="UP000574390"/>
    </source>
</evidence>
<feature type="transmembrane region" description="Helical" evidence="7">
    <location>
        <begin position="126"/>
        <end position="147"/>
    </location>
</feature>